<proteinExistence type="predicted"/>
<evidence type="ECO:0000313" key="1">
    <source>
        <dbReference type="EMBL" id="MDT0380294.1"/>
    </source>
</evidence>
<name>A0ABU2NTJ3_9ACTN</name>
<comment type="caution">
    <text evidence="1">The sequence shown here is derived from an EMBL/GenBank/DDBJ whole genome shotgun (WGS) entry which is preliminary data.</text>
</comment>
<dbReference type="RefSeq" id="WP_311674048.1">
    <property type="nucleotide sequence ID" value="NZ_JAVREQ010000013.1"/>
</dbReference>
<dbReference type="Proteomes" id="UP001183414">
    <property type="component" value="Unassembled WGS sequence"/>
</dbReference>
<dbReference type="EMBL" id="JAVREQ010000013">
    <property type="protein sequence ID" value="MDT0380294.1"/>
    <property type="molecule type" value="Genomic_DNA"/>
</dbReference>
<keyword evidence="2" id="KW-1185">Reference proteome</keyword>
<accession>A0ABU2NTJ3</accession>
<reference evidence="2" key="1">
    <citation type="submission" date="2023-07" db="EMBL/GenBank/DDBJ databases">
        <title>30 novel species of actinomycetes from the DSMZ collection.</title>
        <authorList>
            <person name="Nouioui I."/>
        </authorList>
    </citation>
    <scope>NUCLEOTIDE SEQUENCE [LARGE SCALE GENOMIC DNA]</scope>
    <source>
        <strain evidence="2">DSM 42041</strain>
    </source>
</reference>
<organism evidence="1 2">
    <name type="scientific">Streptomyces hazeniae</name>
    <dbReference type="NCBI Taxonomy" id="3075538"/>
    <lineage>
        <taxon>Bacteria</taxon>
        <taxon>Bacillati</taxon>
        <taxon>Actinomycetota</taxon>
        <taxon>Actinomycetes</taxon>
        <taxon>Kitasatosporales</taxon>
        <taxon>Streptomycetaceae</taxon>
        <taxon>Streptomyces</taxon>
    </lineage>
</organism>
<protein>
    <submittedName>
        <fullName evidence="1">Uncharacterized protein</fullName>
    </submittedName>
</protein>
<sequence length="51" mass="5593">MDLTAAEYRAKAAELLAPRHCLNPTPERVEQAAVWARLAVSAAISETKQED</sequence>
<evidence type="ECO:0000313" key="2">
    <source>
        <dbReference type="Proteomes" id="UP001183414"/>
    </source>
</evidence>
<gene>
    <name evidence="1" type="ORF">RM572_16190</name>
</gene>